<dbReference type="KEGG" id="eba:ebA767"/>
<keyword evidence="2" id="KW-0812">Transmembrane</keyword>
<evidence type="ECO:0000313" key="3">
    <source>
        <dbReference type="EMBL" id="CAI06517.1"/>
    </source>
</evidence>
<keyword evidence="2" id="KW-0472">Membrane</keyword>
<protein>
    <submittedName>
        <fullName evidence="3">Uncharacterized protein</fullName>
    </submittedName>
</protein>
<dbReference type="STRING" id="76114.ebA767"/>
<dbReference type="Proteomes" id="UP000006552">
    <property type="component" value="Chromosome"/>
</dbReference>
<evidence type="ECO:0000256" key="1">
    <source>
        <dbReference type="SAM" id="MobiDB-lite"/>
    </source>
</evidence>
<evidence type="ECO:0000313" key="4">
    <source>
        <dbReference type="Proteomes" id="UP000006552"/>
    </source>
</evidence>
<dbReference type="EMBL" id="CR555306">
    <property type="protein sequence ID" value="CAI06517.1"/>
    <property type="molecule type" value="Genomic_DNA"/>
</dbReference>
<feature type="transmembrane region" description="Helical" evidence="2">
    <location>
        <begin position="49"/>
        <end position="71"/>
    </location>
</feature>
<dbReference type="HOGENOM" id="CLU_2520417_0_0_4"/>
<name>Q5P844_AROAE</name>
<evidence type="ECO:0000256" key="2">
    <source>
        <dbReference type="SAM" id="Phobius"/>
    </source>
</evidence>
<sequence length="84" mass="8677">MTVCDGVSTALRSPAPRLRPRNVDSKHAVKTNPPPWAGSAPSSYVITPMLVPFSHGFLTLVVLPLLASLAADGGIPGSRRAAGC</sequence>
<accession>Q5P844</accession>
<dbReference type="AlphaFoldDB" id="Q5P844"/>
<gene>
    <name evidence="3" type="ORF">ebA767</name>
</gene>
<keyword evidence="4" id="KW-1185">Reference proteome</keyword>
<keyword evidence="2" id="KW-1133">Transmembrane helix</keyword>
<reference evidence="3 4" key="1">
    <citation type="journal article" date="2005" name="Arch. Microbiol.">
        <title>The genome sequence of an anaerobic aromatic-degrading denitrifying bacterium, strain EbN1.</title>
        <authorList>
            <person name="Rabus R."/>
            <person name="Kube M."/>
            <person name="Heider J."/>
            <person name="Beck A."/>
            <person name="Heitmann K."/>
            <person name="Widdel F."/>
            <person name="Reinhardt R."/>
        </authorList>
    </citation>
    <scope>NUCLEOTIDE SEQUENCE [LARGE SCALE GENOMIC DNA]</scope>
    <source>
        <strain evidence="3 4">EbN1</strain>
    </source>
</reference>
<proteinExistence type="predicted"/>
<feature type="region of interest" description="Disordered" evidence="1">
    <location>
        <begin position="1"/>
        <end position="38"/>
    </location>
</feature>
<organism evidence="3 4">
    <name type="scientific">Aromatoleum aromaticum (strain DSM 19018 / LMG 30748 / EbN1)</name>
    <name type="common">Azoarcus sp. (strain EbN1)</name>
    <dbReference type="NCBI Taxonomy" id="76114"/>
    <lineage>
        <taxon>Bacteria</taxon>
        <taxon>Pseudomonadati</taxon>
        <taxon>Pseudomonadota</taxon>
        <taxon>Betaproteobacteria</taxon>
        <taxon>Rhodocyclales</taxon>
        <taxon>Rhodocyclaceae</taxon>
        <taxon>Aromatoleum</taxon>
    </lineage>
</organism>